<dbReference type="SMART" id="SM00219">
    <property type="entry name" value="TyrKc"/>
    <property type="match status" value="1"/>
</dbReference>
<dbReference type="Pfam" id="PF07714">
    <property type="entry name" value="PK_Tyr_Ser-Thr"/>
    <property type="match status" value="1"/>
</dbReference>
<dbReference type="InterPro" id="IPR020635">
    <property type="entry name" value="Tyr_kinase_cat_dom"/>
</dbReference>
<sequence>MEVLCSCCCCFSNPAMTNTTSEDGRKAKPEGLTICNTIDNPEVGIFTHEAKPLSLPATIAVHQNVQNACCCSASSCADKEGKELCKNEVPHSPEIHVVQFDYMARSHEELSVKEGECLEILSKEGDWWLAQKVWKGSNKRKNPCSGFVPVEILAKEKSLEGEPWYCGKMTRFEAENHLLSSSQTIDMFLVRKSETFQNSYVLSAKNGESIIHVVILQKENGHYYVTEDRDFHNIHELIEHYQHNAIQYDTRLNRPSKKKKPSLRHLSYNTVDKWERPKEEFTLIKCIGSGNYGEVWKAIWNDSVPVAIKMLKEEVKDSSNLLKEAQIMKNFQHENLVPLYAVCTIKQPFFIVTELLKHGDLLNYLRESEGCFTIAQLIEMAIQIATGMLYLESKQCIHRDLAARNVLVGDNIVCKISDFGLTRLLKDATTGSIPDSQLPIKWTAPELASMNQASMKSDVWSFGIVLFEITTNGKIPYPGMTNKMVLSELLQGYRMPRPNGCPQPIYNIMRQCWNEIPSQRPSFSILKLQLEEFIITNYSPLY</sequence>
<evidence type="ECO:0000256" key="11">
    <source>
        <dbReference type="PIRSR" id="PIRSR000615-3"/>
    </source>
</evidence>
<dbReference type="InterPro" id="IPR017441">
    <property type="entry name" value="Protein_kinase_ATP_BS"/>
</dbReference>
<feature type="domain" description="SH3" evidence="17">
    <location>
        <begin position="91"/>
        <end position="158"/>
    </location>
</feature>
<dbReference type="SUPFAM" id="SSF50044">
    <property type="entry name" value="SH3-domain"/>
    <property type="match status" value="1"/>
</dbReference>
<evidence type="ECO:0000256" key="13">
    <source>
        <dbReference type="PROSITE-ProRule" id="PRU00192"/>
    </source>
</evidence>
<evidence type="ECO:0000313" key="20">
    <source>
        <dbReference type="Proteomes" id="UP000287033"/>
    </source>
</evidence>
<evidence type="ECO:0000256" key="7">
    <source>
        <dbReference type="ARBA" id="ARBA00023137"/>
    </source>
</evidence>
<keyword evidence="7 15" id="KW-0829">Tyrosine-protein kinase</keyword>
<dbReference type="STRING" id="137246.A0A401S674"/>
<evidence type="ECO:0000256" key="4">
    <source>
        <dbReference type="ARBA" id="ARBA00022777"/>
    </source>
</evidence>
<evidence type="ECO:0000256" key="1">
    <source>
        <dbReference type="ARBA" id="ARBA00022443"/>
    </source>
</evidence>
<feature type="binding site" evidence="11">
    <location>
        <position position="418"/>
    </location>
    <ligand>
        <name>Mg(2+)</name>
        <dbReference type="ChEBI" id="CHEBI:18420"/>
    </ligand>
</feature>
<dbReference type="Gene3D" id="1.10.510.10">
    <property type="entry name" value="Transferase(Phosphotransferase) domain 1"/>
    <property type="match status" value="1"/>
</dbReference>
<dbReference type="SUPFAM" id="SSF55550">
    <property type="entry name" value="SH2 domain"/>
    <property type="match status" value="1"/>
</dbReference>
<feature type="binding site" evidence="14">
    <location>
        <position position="309"/>
    </location>
    <ligand>
        <name>ATP</name>
        <dbReference type="ChEBI" id="CHEBI:30616"/>
    </ligand>
</feature>
<protein>
    <recommendedName>
        <fullName evidence="15">Tyrosine-protein kinase</fullName>
        <ecNumber evidence="15">2.7.10.2</ecNumber>
    </recommendedName>
</protein>
<dbReference type="SUPFAM" id="SSF56112">
    <property type="entry name" value="Protein kinase-like (PK-like)"/>
    <property type="match status" value="1"/>
</dbReference>
<keyword evidence="11" id="KW-0460">Magnesium</keyword>
<keyword evidence="2 15" id="KW-0808">Transferase</keyword>
<organism evidence="19 20">
    <name type="scientific">Chiloscyllium punctatum</name>
    <name type="common">Brownbanded bambooshark</name>
    <name type="synonym">Hemiscyllium punctatum</name>
    <dbReference type="NCBI Taxonomy" id="137246"/>
    <lineage>
        <taxon>Eukaryota</taxon>
        <taxon>Metazoa</taxon>
        <taxon>Chordata</taxon>
        <taxon>Craniata</taxon>
        <taxon>Vertebrata</taxon>
        <taxon>Chondrichthyes</taxon>
        <taxon>Elasmobranchii</taxon>
        <taxon>Galeomorphii</taxon>
        <taxon>Galeoidea</taxon>
        <taxon>Orectolobiformes</taxon>
        <taxon>Hemiscylliidae</taxon>
        <taxon>Chiloscyllium</taxon>
    </lineage>
</organism>
<evidence type="ECO:0000256" key="15">
    <source>
        <dbReference type="RuleBase" id="RU362096"/>
    </source>
</evidence>
<dbReference type="PRINTS" id="PR00109">
    <property type="entry name" value="TYRKINASE"/>
</dbReference>
<dbReference type="InterPro" id="IPR000980">
    <property type="entry name" value="SH2"/>
</dbReference>
<dbReference type="InterPro" id="IPR050198">
    <property type="entry name" value="Non-receptor_tyrosine_kinases"/>
</dbReference>
<dbReference type="PROSITE" id="PS50011">
    <property type="entry name" value="PROTEIN_KINASE_DOM"/>
    <property type="match status" value="1"/>
</dbReference>
<gene>
    <name evidence="19" type="ORF">chiPu_0004292</name>
</gene>
<comment type="catalytic activity">
    <reaction evidence="8 15">
        <text>L-tyrosyl-[protein] + ATP = O-phospho-L-tyrosyl-[protein] + ADP + H(+)</text>
        <dbReference type="Rhea" id="RHEA:10596"/>
        <dbReference type="Rhea" id="RHEA-COMP:10136"/>
        <dbReference type="Rhea" id="RHEA-COMP:20101"/>
        <dbReference type="ChEBI" id="CHEBI:15378"/>
        <dbReference type="ChEBI" id="CHEBI:30616"/>
        <dbReference type="ChEBI" id="CHEBI:46858"/>
        <dbReference type="ChEBI" id="CHEBI:61978"/>
        <dbReference type="ChEBI" id="CHEBI:456216"/>
        <dbReference type="EC" id="2.7.10.2"/>
    </reaction>
</comment>
<keyword evidence="3 10" id="KW-0547">Nucleotide-binding</keyword>
<comment type="similarity">
    <text evidence="15">Belongs to the protein kinase superfamily. Tyr protein kinase family.</text>
</comment>
<evidence type="ECO:0000256" key="5">
    <source>
        <dbReference type="ARBA" id="ARBA00022840"/>
    </source>
</evidence>
<evidence type="ECO:0000259" key="17">
    <source>
        <dbReference type="PROSITE" id="PS50002"/>
    </source>
</evidence>
<keyword evidence="4 15" id="KW-0418">Kinase</keyword>
<dbReference type="Gene3D" id="2.30.30.40">
    <property type="entry name" value="SH3 Domains"/>
    <property type="match status" value="1"/>
</dbReference>
<feature type="binding site" evidence="10">
    <location>
        <position position="404"/>
    </location>
    <ligand>
        <name>ATP</name>
        <dbReference type="ChEBI" id="CHEBI:30616"/>
    </ligand>
</feature>
<keyword evidence="11" id="KW-0479">Metal-binding</keyword>
<dbReference type="Pfam" id="PF00018">
    <property type="entry name" value="SH3_1"/>
    <property type="match status" value="1"/>
</dbReference>
<dbReference type="InterPro" id="IPR008266">
    <property type="entry name" value="Tyr_kinase_AS"/>
</dbReference>
<evidence type="ECO:0000256" key="10">
    <source>
        <dbReference type="PIRSR" id="PIRSR000615-2"/>
    </source>
</evidence>
<dbReference type="PROSITE" id="PS00109">
    <property type="entry name" value="PROTEIN_KINASE_TYR"/>
    <property type="match status" value="1"/>
</dbReference>
<dbReference type="OrthoDB" id="339325at2759"/>
<accession>A0A401S674</accession>
<dbReference type="PANTHER" id="PTHR24418">
    <property type="entry name" value="TYROSINE-PROTEIN KINASE"/>
    <property type="match status" value="1"/>
</dbReference>
<keyword evidence="20" id="KW-1185">Reference proteome</keyword>
<dbReference type="FunFam" id="1.10.510.10:FF:000554">
    <property type="entry name" value="Predicted protein"/>
    <property type="match status" value="1"/>
</dbReference>
<feature type="active site" description="Proton acceptor" evidence="9">
    <location>
        <position position="400"/>
    </location>
</feature>
<dbReference type="InterPro" id="IPR000719">
    <property type="entry name" value="Prot_kinase_dom"/>
</dbReference>
<evidence type="ECO:0000256" key="3">
    <source>
        <dbReference type="ARBA" id="ARBA00022741"/>
    </source>
</evidence>
<dbReference type="PROSITE" id="PS50002">
    <property type="entry name" value="SH3"/>
    <property type="match status" value="1"/>
</dbReference>
<name>A0A401S674_CHIPU</name>
<comment type="caution">
    <text evidence="19">The sequence shown here is derived from an EMBL/GenBank/DDBJ whole genome shotgun (WGS) entry which is preliminary data.</text>
</comment>
<dbReference type="EMBL" id="BEZZ01000102">
    <property type="protein sequence ID" value="GCC25880.1"/>
    <property type="molecule type" value="Genomic_DNA"/>
</dbReference>
<evidence type="ECO:0000313" key="19">
    <source>
        <dbReference type="EMBL" id="GCC25880.1"/>
    </source>
</evidence>
<proteinExistence type="inferred from homology"/>
<keyword evidence="1 13" id="KW-0728">SH3 domain</keyword>
<evidence type="ECO:0000256" key="12">
    <source>
        <dbReference type="PROSITE-ProRule" id="PRU00191"/>
    </source>
</evidence>
<feature type="binding site" evidence="11">
    <location>
        <position position="405"/>
    </location>
    <ligand>
        <name>Mg(2+)</name>
        <dbReference type="ChEBI" id="CHEBI:18420"/>
    </ligand>
</feature>
<dbReference type="InterPro" id="IPR036860">
    <property type="entry name" value="SH2_dom_sf"/>
</dbReference>
<dbReference type="GO" id="GO:0005524">
    <property type="term" value="F:ATP binding"/>
    <property type="evidence" value="ECO:0007669"/>
    <property type="project" value="UniProtKB-UniRule"/>
</dbReference>
<dbReference type="EC" id="2.7.10.2" evidence="15"/>
<dbReference type="PROSITE" id="PS00107">
    <property type="entry name" value="PROTEIN_KINASE_ATP"/>
    <property type="match status" value="1"/>
</dbReference>
<dbReference type="PROSITE" id="PS50001">
    <property type="entry name" value="SH2"/>
    <property type="match status" value="1"/>
</dbReference>
<dbReference type="InterPro" id="IPR011009">
    <property type="entry name" value="Kinase-like_dom_sf"/>
</dbReference>
<evidence type="ECO:0000256" key="6">
    <source>
        <dbReference type="ARBA" id="ARBA00022999"/>
    </source>
</evidence>
<evidence type="ECO:0000259" key="18">
    <source>
        <dbReference type="PROSITE" id="PS50011"/>
    </source>
</evidence>
<keyword evidence="5 10" id="KW-0067">ATP-binding</keyword>
<dbReference type="GO" id="GO:0046872">
    <property type="term" value="F:metal ion binding"/>
    <property type="evidence" value="ECO:0007669"/>
    <property type="project" value="UniProtKB-KW"/>
</dbReference>
<evidence type="ECO:0000259" key="16">
    <source>
        <dbReference type="PROSITE" id="PS50001"/>
    </source>
</evidence>
<dbReference type="SMART" id="SM00252">
    <property type="entry name" value="SH2"/>
    <property type="match status" value="1"/>
</dbReference>
<dbReference type="FunFam" id="3.30.200.20:FF:000053">
    <property type="entry name" value="Tyrosine-protein kinase"/>
    <property type="match status" value="1"/>
</dbReference>
<feature type="domain" description="Protein kinase" evidence="18">
    <location>
        <begin position="281"/>
        <end position="534"/>
    </location>
</feature>
<evidence type="ECO:0000256" key="8">
    <source>
        <dbReference type="ARBA" id="ARBA00051245"/>
    </source>
</evidence>
<evidence type="ECO:0000256" key="2">
    <source>
        <dbReference type="ARBA" id="ARBA00022679"/>
    </source>
</evidence>
<evidence type="ECO:0000256" key="14">
    <source>
        <dbReference type="PROSITE-ProRule" id="PRU10141"/>
    </source>
</evidence>
<dbReference type="SMART" id="SM00326">
    <property type="entry name" value="SH3"/>
    <property type="match status" value="1"/>
</dbReference>
<keyword evidence="6 12" id="KW-0727">SH2 domain</keyword>
<dbReference type="Gene3D" id="3.30.505.10">
    <property type="entry name" value="SH2 domain"/>
    <property type="match status" value="1"/>
</dbReference>
<reference evidence="19 20" key="1">
    <citation type="journal article" date="2018" name="Nat. Ecol. Evol.">
        <title>Shark genomes provide insights into elasmobranch evolution and the origin of vertebrates.</title>
        <authorList>
            <person name="Hara Y"/>
            <person name="Yamaguchi K"/>
            <person name="Onimaru K"/>
            <person name="Kadota M"/>
            <person name="Koyanagi M"/>
            <person name="Keeley SD"/>
            <person name="Tatsumi K"/>
            <person name="Tanaka K"/>
            <person name="Motone F"/>
            <person name="Kageyama Y"/>
            <person name="Nozu R"/>
            <person name="Adachi N"/>
            <person name="Nishimura O"/>
            <person name="Nakagawa R"/>
            <person name="Tanegashima C"/>
            <person name="Kiyatake I"/>
            <person name="Matsumoto R"/>
            <person name="Murakumo K"/>
            <person name="Nishida K"/>
            <person name="Terakita A"/>
            <person name="Kuratani S"/>
            <person name="Sato K"/>
            <person name="Hyodo S Kuraku.S."/>
        </authorList>
    </citation>
    <scope>NUCLEOTIDE SEQUENCE [LARGE SCALE GENOMIC DNA]</scope>
</reference>
<dbReference type="InterPro" id="IPR036028">
    <property type="entry name" value="SH3-like_dom_sf"/>
</dbReference>
<dbReference type="PRINTS" id="PR00401">
    <property type="entry name" value="SH2DOMAIN"/>
</dbReference>
<dbReference type="Proteomes" id="UP000287033">
    <property type="component" value="Unassembled WGS sequence"/>
</dbReference>
<dbReference type="Pfam" id="PF00017">
    <property type="entry name" value="SH2"/>
    <property type="match status" value="1"/>
</dbReference>
<evidence type="ECO:0000256" key="9">
    <source>
        <dbReference type="PIRSR" id="PIRSR000615-1"/>
    </source>
</evidence>
<feature type="domain" description="SH2" evidence="16">
    <location>
        <begin position="164"/>
        <end position="256"/>
    </location>
</feature>
<dbReference type="InterPro" id="IPR001452">
    <property type="entry name" value="SH3_domain"/>
</dbReference>
<dbReference type="InterPro" id="IPR001245">
    <property type="entry name" value="Ser-Thr/Tyr_kinase_cat_dom"/>
</dbReference>
<dbReference type="AlphaFoldDB" id="A0A401S674"/>
<dbReference type="OMA" id="SEGCFTI"/>
<dbReference type="GO" id="GO:0004715">
    <property type="term" value="F:non-membrane spanning protein tyrosine kinase activity"/>
    <property type="evidence" value="ECO:0007669"/>
    <property type="project" value="UniProtKB-EC"/>
</dbReference>